<organism evidence="3 4">
    <name type="scientific">Penaeus vannamei</name>
    <name type="common">Whiteleg shrimp</name>
    <name type="synonym">Litopenaeus vannamei</name>
    <dbReference type="NCBI Taxonomy" id="6689"/>
    <lineage>
        <taxon>Eukaryota</taxon>
        <taxon>Metazoa</taxon>
        <taxon>Ecdysozoa</taxon>
        <taxon>Arthropoda</taxon>
        <taxon>Crustacea</taxon>
        <taxon>Multicrustacea</taxon>
        <taxon>Malacostraca</taxon>
        <taxon>Eumalacostraca</taxon>
        <taxon>Eucarida</taxon>
        <taxon>Decapoda</taxon>
        <taxon>Dendrobranchiata</taxon>
        <taxon>Penaeoidea</taxon>
        <taxon>Penaeidae</taxon>
        <taxon>Penaeus</taxon>
    </lineage>
</organism>
<feature type="transmembrane region" description="Helical" evidence="2">
    <location>
        <begin position="179"/>
        <end position="201"/>
    </location>
</feature>
<feature type="transmembrane region" description="Helical" evidence="2">
    <location>
        <begin position="70"/>
        <end position="93"/>
    </location>
</feature>
<keyword evidence="2" id="KW-0812">Transmembrane</keyword>
<keyword evidence="2" id="KW-0472">Membrane</keyword>
<evidence type="ECO:0000256" key="1">
    <source>
        <dbReference type="SAM" id="MobiDB-lite"/>
    </source>
</evidence>
<keyword evidence="2" id="KW-1133">Transmembrane helix</keyword>
<feature type="transmembrane region" description="Helical" evidence="2">
    <location>
        <begin position="151"/>
        <end position="173"/>
    </location>
</feature>
<comment type="caution">
    <text evidence="3">The sequence shown here is derived from an EMBL/GenBank/DDBJ whole genome shotgun (WGS) entry which is preliminary data.</text>
</comment>
<evidence type="ECO:0000256" key="2">
    <source>
        <dbReference type="SAM" id="Phobius"/>
    </source>
</evidence>
<sequence>MELRTLPSPRGNYPTRSQRGPSHSPFRPCGFGSQWCVLSAGLLRVFLHLKMESQRSPECCSVFSLKISTIVLGSIGLVIWPTAIGFTCGYGFYGFNGYYHSPFALTAAAVILIGVNIAYVYLTCLIIFKLTGSRQLTPEVIQSVRRNTAQLVAFLLVGFAEWVTSVVWYAMYGIMFDPWFVYVTLFGCSFSFVWTVMVAAVSGSLTHVYKPPYEQALQDLPEVYDTQSRFRGEVPSRFDTHPKEPIYAHPNRSSATAPVHGRVSPWADHL</sequence>
<reference evidence="3 4" key="1">
    <citation type="submission" date="2018-04" db="EMBL/GenBank/DDBJ databases">
        <authorList>
            <person name="Zhang X."/>
            <person name="Yuan J."/>
            <person name="Li F."/>
            <person name="Xiang J."/>
        </authorList>
    </citation>
    <scope>NUCLEOTIDE SEQUENCE [LARGE SCALE GENOMIC DNA]</scope>
    <source>
        <tissue evidence="3">Muscle</tissue>
    </source>
</reference>
<feature type="region of interest" description="Disordered" evidence="1">
    <location>
        <begin position="235"/>
        <end position="270"/>
    </location>
</feature>
<name>A0A3R7P2P3_PENVA</name>
<dbReference type="Proteomes" id="UP000283509">
    <property type="component" value="Unassembled WGS sequence"/>
</dbReference>
<proteinExistence type="predicted"/>
<gene>
    <name evidence="3" type="ORF">C7M84_007777</name>
</gene>
<feature type="region of interest" description="Disordered" evidence="1">
    <location>
        <begin position="1"/>
        <end position="24"/>
    </location>
</feature>
<accession>A0A3R7P2P3</accession>
<evidence type="ECO:0000313" key="3">
    <source>
        <dbReference type="EMBL" id="ROT73775.1"/>
    </source>
</evidence>
<dbReference type="AlphaFoldDB" id="A0A3R7P2P3"/>
<dbReference type="EMBL" id="QCYY01001993">
    <property type="protein sequence ID" value="ROT73775.1"/>
    <property type="molecule type" value="Genomic_DNA"/>
</dbReference>
<feature type="compositionally biased region" description="Basic and acidic residues" evidence="1">
    <location>
        <begin position="235"/>
        <end position="246"/>
    </location>
</feature>
<protein>
    <submittedName>
        <fullName evidence="3">Uncharacterized protein</fullName>
    </submittedName>
</protein>
<evidence type="ECO:0000313" key="4">
    <source>
        <dbReference type="Proteomes" id="UP000283509"/>
    </source>
</evidence>
<keyword evidence="4" id="KW-1185">Reference proteome</keyword>
<feature type="transmembrane region" description="Helical" evidence="2">
    <location>
        <begin position="105"/>
        <end position="130"/>
    </location>
</feature>
<reference evidence="3 4" key="2">
    <citation type="submission" date="2019-01" db="EMBL/GenBank/DDBJ databases">
        <title>The decoding of complex shrimp genome reveals the adaptation for benthos swimmer, frequently molting mechanism and breeding impact on genome.</title>
        <authorList>
            <person name="Sun Y."/>
            <person name="Gao Y."/>
            <person name="Yu Y."/>
        </authorList>
    </citation>
    <scope>NUCLEOTIDE SEQUENCE [LARGE SCALE GENOMIC DNA]</scope>
    <source>
        <tissue evidence="3">Muscle</tissue>
    </source>
</reference>
<dbReference type="OrthoDB" id="6380387at2759"/>